<dbReference type="PROSITE" id="PS51257">
    <property type="entry name" value="PROKAR_LIPOPROTEIN"/>
    <property type="match status" value="1"/>
</dbReference>
<dbReference type="RefSeq" id="WP_046969249.1">
    <property type="nucleotide sequence ID" value="NZ_CP017480.1"/>
</dbReference>
<dbReference type="EMBL" id="CP017480">
    <property type="protein sequence ID" value="APG05986.1"/>
    <property type="molecule type" value="Genomic_DNA"/>
</dbReference>
<dbReference type="AlphaFoldDB" id="A0A0G9H8E3"/>
<dbReference type="Proteomes" id="UP000182987">
    <property type="component" value="Chromosome"/>
</dbReference>
<accession>A0A0G9H8E3</accession>
<evidence type="ECO:0000313" key="1">
    <source>
        <dbReference type="EMBL" id="APG05986.1"/>
    </source>
</evidence>
<dbReference type="OrthoDB" id="5956785at2"/>
<proteinExistence type="predicted"/>
<dbReference type="KEGG" id="lrz:BJI69_20155"/>
<gene>
    <name evidence="1" type="ORF">BJI69_20155</name>
</gene>
<reference evidence="2" key="1">
    <citation type="submission" date="2016-09" db="EMBL/GenBank/DDBJ databases">
        <authorList>
            <person name="Lysoe E."/>
        </authorList>
    </citation>
    <scope>NUCLEOTIDE SEQUENCE [LARGE SCALE GENOMIC DNA]</scope>
    <source>
        <strain evidence="2">LJ96T</strain>
    </source>
</reference>
<name>A0A0G9H8E3_9GAMM</name>
<sequence>MKYAVVKGAMAVAVTTMLSACGGKNLIESDMSRTVAASPASPWLTLENKGDHVVAVGGLSGPSKVEVSPDIPSAVEAVLRTSLQPKYFTDLIIGCRGLQQATAVHTPEGQTSVMTMDLTVNCRIVARGVVVSKSYHVSQTAPVETDPPRLDAMVPKLITGASTQLADQVWADVVATGVRR</sequence>
<keyword evidence="2" id="KW-1185">Reference proteome</keyword>
<evidence type="ECO:0000313" key="2">
    <source>
        <dbReference type="Proteomes" id="UP000182987"/>
    </source>
</evidence>
<dbReference type="PATRIC" id="fig|1440763.5.peg.3879"/>
<protein>
    <submittedName>
        <fullName evidence="1">Uncharacterized protein</fullName>
    </submittedName>
</protein>
<organism evidence="1 2">
    <name type="scientific">Luteibacter rhizovicinus DSM 16549</name>
    <dbReference type="NCBI Taxonomy" id="1440763"/>
    <lineage>
        <taxon>Bacteria</taxon>
        <taxon>Pseudomonadati</taxon>
        <taxon>Pseudomonadota</taxon>
        <taxon>Gammaproteobacteria</taxon>
        <taxon>Lysobacterales</taxon>
        <taxon>Rhodanobacteraceae</taxon>
        <taxon>Luteibacter</taxon>
    </lineage>
</organism>